<dbReference type="InterPro" id="IPR013780">
    <property type="entry name" value="Glyco_hydro_b"/>
</dbReference>
<protein>
    <submittedName>
        <fullName evidence="3">Alpha-amylase</fullName>
    </submittedName>
</protein>
<feature type="domain" description="Glycosyl hydrolase family 13 catalytic" evidence="2">
    <location>
        <begin position="56"/>
        <end position="414"/>
    </location>
</feature>
<evidence type="ECO:0000256" key="1">
    <source>
        <dbReference type="SAM" id="MobiDB-lite"/>
    </source>
</evidence>
<keyword evidence="4" id="KW-1185">Reference proteome</keyword>
<feature type="compositionally biased region" description="Basic and acidic residues" evidence="1">
    <location>
        <begin position="652"/>
        <end position="666"/>
    </location>
</feature>
<dbReference type="InterPro" id="IPR017853">
    <property type="entry name" value="GH"/>
</dbReference>
<evidence type="ECO:0000313" key="3">
    <source>
        <dbReference type="EMBL" id="SFS42240.1"/>
    </source>
</evidence>
<dbReference type="SMART" id="SM00642">
    <property type="entry name" value="Aamy"/>
    <property type="match status" value="1"/>
</dbReference>
<dbReference type="Gene3D" id="3.20.20.80">
    <property type="entry name" value="Glycosidases"/>
    <property type="match status" value="1"/>
</dbReference>
<dbReference type="SUPFAM" id="SSF51445">
    <property type="entry name" value="(Trans)glycosidases"/>
    <property type="match status" value="1"/>
</dbReference>
<dbReference type="GO" id="GO:0030246">
    <property type="term" value="F:carbohydrate binding"/>
    <property type="evidence" value="ECO:0007669"/>
    <property type="project" value="InterPro"/>
</dbReference>
<organism evidence="3 4">
    <name type="scientific">Halostagnicola kamekurae</name>
    <dbReference type="NCBI Taxonomy" id="619731"/>
    <lineage>
        <taxon>Archaea</taxon>
        <taxon>Methanobacteriati</taxon>
        <taxon>Methanobacteriota</taxon>
        <taxon>Stenosarchaea group</taxon>
        <taxon>Halobacteria</taxon>
        <taxon>Halobacteriales</taxon>
        <taxon>Natrialbaceae</taxon>
        <taxon>Halostagnicola</taxon>
    </lineage>
</organism>
<dbReference type="PROSITE" id="PS51318">
    <property type="entry name" value="TAT"/>
    <property type="match status" value="1"/>
</dbReference>
<name>A0A1I6PQ40_9EURY</name>
<dbReference type="EMBL" id="FOZS01000001">
    <property type="protein sequence ID" value="SFS42240.1"/>
    <property type="molecule type" value="Genomic_DNA"/>
</dbReference>
<sequence length="675" mass="73459">MGNNHRQSRVAQEPSIDRRTVMKASAALGTLALSGATFGATGVKALPDGPEADEDTVALQMFHREWTEIESRIPDVADSGFDAIWVQQPAEMKLDWNDLTYDGTMGFYDEVGPYGHRDPHPPIGYQPVDLRNFDSSLGTEDELESLIETAHEHDIEVIVDTVLNHMADPVGPDGRIDWPQFDENEHFHNNGTLGDDCRVDGEAANYECDLLGLPSLDIEHPEVQSAHEAYIEKIASLGADGLRYDAAAHVWPWYFAENVNPLADDLDLWRVAEVWEESDIDRLLEWADTGMTVFDFPLHAAISDAFENGSMENLSQNAAPGVAHRDPSVAVTFVQNHDAVGPGVQPTDDAQTVPEGRAVELAEAFILAYAGMPMLYRSGPEEYHELEDEELSTLVTISKEFAHGEVIDRDVGIDHYVFEREGNLLTGINKGGQPRSVAVDSSWANTVLVDATGTGDDIEVDSSGKITVEIPAEGYVMYVEDADSIPAERGVSFDSLEYTVDEAESVDIGVTASAGDEPLTADVTLAVDGTEEATQSVDLDTESSTAVEFELGTADLDDGEYDLKVAIPDDSDTATLLVGSEADGGDLTLRTTVDVGYGQSVYFTGSTDELTDWGGGIEGTWSEGNVWEVTIADPGEFEWKTRRGPSGETGDVWERGDNHDHTDLEPSHQGWADDD</sequence>
<dbReference type="Pfam" id="PF09154">
    <property type="entry name" value="Alpha-amy_C_pro"/>
    <property type="match status" value="1"/>
</dbReference>
<dbReference type="Pfam" id="PF00128">
    <property type="entry name" value="Alpha-amylase"/>
    <property type="match status" value="1"/>
</dbReference>
<reference evidence="4" key="1">
    <citation type="submission" date="2016-10" db="EMBL/GenBank/DDBJ databases">
        <authorList>
            <person name="Varghese N."/>
            <person name="Submissions S."/>
        </authorList>
    </citation>
    <scope>NUCLEOTIDE SEQUENCE [LARGE SCALE GENOMIC DNA]</scope>
    <source>
        <strain evidence="4">DSM 22427</strain>
    </source>
</reference>
<dbReference type="GO" id="GO:0005975">
    <property type="term" value="P:carbohydrate metabolic process"/>
    <property type="evidence" value="ECO:0007669"/>
    <property type="project" value="InterPro"/>
</dbReference>
<evidence type="ECO:0000313" key="4">
    <source>
        <dbReference type="Proteomes" id="UP000199199"/>
    </source>
</evidence>
<gene>
    <name evidence="3" type="ORF">SAMN04488556_0710</name>
</gene>
<dbReference type="PANTHER" id="PTHR43447">
    <property type="entry name" value="ALPHA-AMYLASE"/>
    <property type="match status" value="1"/>
</dbReference>
<dbReference type="InterPro" id="IPR013783">
    <property type="entry name" value="Ig-like_fold"/>
</dbReference>
<evidence type="ECO:0000259" key="2">
    <source>
        <dbReference type="SMART" id="SM00642"/>
    </source>
</evidence>
<proteinExistence type="predicted"/>
<dbReference type="AlphaFoldDB" id="A0A1I6PQ40"/>
<dbReference type="SUPFAM" id="SSF49452">
    <property type="entry name" value="Starch-binding domain-like"/>
    <property type="match status" value="1"/>
</dbReference>
<dbReference type="Gene3D" id="2.60.40.1180">
    <property type="entry name" value="Golgi alpha-mannosidase II"/>
    <property type="match status" value="1"/>
</dbReference>
<dbReference type="Proteomes" id="UP000199199">
    <property type="component" value="Unassembled WGS sequence"/>
</dbReference>
<dbReference type="GO" id="GO:0004553">
    <property type="term" value="F:hydrolase activity, hydrolyzing O-glycosyl compounds"/>
    <property type="evidence" value="ECO:0007669"/>
    <property type="project" value="InterPro"/>
</dbReference>
<dbReference type="InterPro" id="IPR006047">
    <property type="entry name" value="GH13_cat_dom"/>
</dbReference>
<dbReference type="InterPro" id="IPR015237">
    <property type="entry name" value="Alpha-amylase_C_pro"/>
</dbReference>
<dbReference type="InterPro" id="IPR006311">
    <property type="entry name" value="TAT_signal"/>
</dbReference>
<dbReference type="Gene3D" id="2.60.40.10">
    <property type="entry name" value="Immunoglobulins"/>
    <property type="match status" value="1"/>
</dbReference>
<accession>A0A1I6PQ40</accession>
<feature type="region of interest" description="Disordered" evidence="1">
    <location>
        <begin position="638"/>
        <end position="675"/>
    </location>
</feature>
<dbReference type="InterPro" id="IPR013784">
    <property type="entry name" value="Carb-bd-like_fold"/>
</dbReference>